<dbReference type="Proteomes" id="UP000435649">
    <property type="component" value="Unassembled WGS sequence"/>
</dbReference>
<organism evidence="1 2">
    <name type="scientific">Victivallis lenta</name>
    <dbReference type="NCBI Taxonomy" id="2606640"/>
    <lineage>
        <taxon>Bacteria</taxon>
        <taxon>Pseudomonadati</taxon>
        <taxon>Lentisphaerota</taxon>
        <taxon>Lentisphaeria</taxon>
        <taxon>Victivallales</taxon>
        <taxon>Victivallaceae</taxon>
        <taxon>Victivallis</taxon>
    </lineage>
</organism>
<protein>
    <submittedName>
        <fullName evidence="1">Uncharacterized protein</fullName>
    </submittedName>
</protein>
<dbReference type="RefSeq" id="WP_154420784.1">
    <property type="nucleotide sequence ID" value="NZ_VUNS01000043.1"/>
</dbReference>
<name>A0A844G9U0_9BACT</name>
<proteinExistence type="predicted"/>
<accession>A0A844G9U0</accession>
<gene>
    <name evidence="1" type="ORF">FYJ85_21520</name>
</gene>
<evidence type="ECO:0000313" key="1">
    <source>
        <dbReference type="EMBL" id="MST99612.1"/>
    </source>
</evidence>
<evidence type="ECO:0000313" key="2">
    <source>
        <dbReference type="Proteomes" id="UP000435649"/>
    </source>
</evidence>
<dbReference type="EMBL" id="VUNS01000043">
    <property type="protein sequence ID" value="MST99612.1"/>
    <property type="molecule type" value="Genomic_DNA"/>
</dbReference>
<reference evidence="1 2" key="1">
    <citation type="submission" date="2019-08" db="EMBL/GenBank/DDBJ databases">
        <title>In-depth cultivation of the pig gut microbiome towards novel bacterial diversity and tailored functional studies.</title>
        <authorList>
            <person name="Wylensek D."/>
            <person name="Hitch T.C.A."/>
            <person name="Clavel T."/>
        </authorList>
    </citation>
    <scope>NUCLEOTIDE SEQUENCE [LARGE SCALE GENOMIC DNA]</scope>
    <source>
        <strain evidence="1 2">BBE-744-WT-12</strain>
    </source>
</reference>
<sequence length="108" mass="12285">MTFKQLNAGDQNLLKLMQTVDYGRLEQFSICNGHVVATSASRKVRSRKIGTRTTLHRQSRSDGDFLLTEKHIEFFQEIREIAEGFIKVIQIQAGLPVSFEIEESISSI</sequence>
<dbReference type="AlphaFoldDB" id="A0A844G9U0"/>
<comment type="caution">
    <text evidence="1">The sequence shown here is derived from an EMBL/GenBank/DDBJ whole genome shotgun (WGS) entry which is preliminary data.</text>
</comment>
<keyword evidence="2" id="KW-1185">Reference proteome</keyword>